<evidence type="ECO:0000256" key="3">
    <source>
        <dbReference type="ARBA" id="ARBA00022553"/>
    </source>
</evidence>
<dbReference type="SUPFAM" id="SSF53738">
    <property type="entry name" value="Phosphoglucomutase, first 3 domains"/>
    <property type="match status" value="2"/>
</dbReference>
<comment type="similarity">
    <text evidence="2">Belongs to the phosphohexose mutase family.</text>
</comment>
<evidence type="ECO:0000256" key="6">
    <source>
        <dbReference type="ARBA" id="ARBA00023235"/>
    </source>
</evidence>
<dbReference type="PANTHER" id="PTHR43771:SF2">
    <property type="entry name" value="PHOSPHOMANNOMUTASE_PHOSPHOGLUCOMUTASE"/>
    <property type="match status" value="1"/>
</dbReference>
<keyword evidence="5" id="KW-0460">Magnesium</keyword>
<keyword evidence="3" id="KW-0597">Phosphoprotein</keyword>
<dbReference type="EMBL" id="LCJW01000018">
    <property type="protein sequence ID" value="KKT85977.1"/>
    <property type="molecule type" value="Genomic_DNA"/>
</dbReference>
<proteinExistence type="inferred from homology"/>
<dbReference type="GO" id="GO:0005975">
    <property type="term" value="P:carbohydrate metabolic process"/>
    <property type="evidence" value="ECO:0007669"/>
    <property type="project" value="InterPro"/>
</dbReference>
<name>A0A0G1MYU7_9BACT</name>
<protein>
    <submittedName>
        <fullName evidence="9">Phosphomannomutase</fullName>
    </submittedName>
</protein>
<dbReference type="PRINTS" id="PR00509">
    <property type="entry name" value="PGMPMM"/>
</dbReference>
<evidence type="ECO:0000256" key="1">
    <source>
        <dbReference type="ARBA" id="ARBA00001946"/>
    </source>
</evidence>
<dbReference type="Gene3D" id="3.40.120.10">
    <property type="entry name" value="Alpha-D-Glucose-1,6-Bisphosphate, subunit A, domain 3"/>
    <property type="match status" value="2"/>
</dbReference>
<accession>A0A0G1MYU7</accession>
<dbReference type="GO" id="GO:0016868">
    <property type="term" value="F:intramolecular phosphotransferase activity"/>
    <property type="evidence" value="ECO:0007669"/>
    <property type="project" value="InterPro"/>
</dbReference>
<evidence type="ECO:0000256" key="2">
    <source>
        <dbReference type="ARBA" id="ARBA00010231"/>
    </source>
</evidence>
<dbReference type="GO" id="GO:0046872">
    <property type="term" value="F:metal ion binding"/>
    <property type="evidence" value="ECO:0007669"/>
    <property type="project" value="UniProtKB-KW"/>
</dbReference>
<dbReference type="PANTHER" id="PTHR43771">
    <property type="entry name" value="PHOSPHOMANNOMUTASE"/>
    <property type="match status" value="1"/>
</dbReference>
<evidence type="ECO:0000256" key="5">
    <source>
        <dbReference type="ARBA" id="ARBA00022842"/>
    </source>
</evidence>
<keyword evidence="4" id="KW-0479">Metal-binding</keyword>
<evidence type="ECO:0000256" key="4">
    <source>
        <dbReference type="ARBA" id="ARBA00022723"/>
    </source>
</evidence>
<dbReference type="AlphaFoldDB" id="A0A0G1MYU7"/>
<keyword evidence="6" id="KW-0413">Isomerase</keyword>
<sequence length="257" mass="29153">MQLNPYIFRGYDIRGLVGKDLNKEIYYLLGRGYATFLVERKIKLCPVGRDNRATSKSYSKYFIKGLNDGGIDTIDLGLSLSQIVYFSSYHYLTKACAIITASHNTKEFNGLKLGKSYSETLALNEIQEIKQIIDAKRFSVGHGINSKKNVFPGYLKHIEGYFKLGRKWKIVIDTLNNTSGKFYPKLFRRAGCRVTHQNPWLFSSFPNGTDPTDIHVLNNLSKRVVQEKADLGFAFDADGDRMSVVDGTGKIHWMDTI</sequence>
<dbReference type="InterPro" id="IPR005841">
    <property type="entry name" value="Alpha-D-phosphohexomutase_SF"/>
</dbReference>
<comment type="caution">
    <text evidence="9">The sequence shown here is derived from an EMBL/GenBank/DDBJ whole genome shotgun (WGS) entry which is preliminary data.</text>
</comment>
<feature type="domain" description="Alpha-D-phosphohexomutase alpha/beta/alpha" evidence="8">
    <location>
        <begin position="154"/>
        <end position="249"/>
    </location>
</feature>
<reference evidence="9 10" key="1">
    <citation type="journal article" date="2015" name="Nature">
        <title>rRNA introns, odd ribosomes, and small enigmatic genomes across a large radiation of phyla.</title>
        <authorList>
            <person name="Brown C.T."/>
            <person name="Hug L.A."/>
            <person name="Thomas B.C."/>
            <person name="Sharon I."/>
            <person name="Castelle C.J."/>
            <person name="Singh A."/>
            <person name="Wilkins M.J."/>
            <person name="Williams K.H."/>
            <person name="Banfield J.F."/>
        </authorList>
    </citation>
    <scope>NUCLEOTIDE SEQUENCE [LARGE SCALE GENOMIC DNA]</scope>
</reference>
<feature type="non-terminal residue" evidence="9">
    <location>
        <position position="257"/>
    </location>
</feature>
<evidence type="ECO:0000313" key="10">
    <source>
        <dbReference type="Proteomes" id="UP000034797"/>
    </source>
</evidence>
<feature type="domain" description="Alpha-D-phosphohexomutase alpha/beta/alpha" evidence="7">
    <location>
        <begin position="7"/>
        <end position="138"/>
    </location>
</feature>
<dbReference type="Pfam" id="PF02878">
    <property type="entry name" value="PGM_PMM_I"/>
    <property type="match status" value="1"/>
</dbReference>
<dbReference type="Proteomes" id="UP000034797">
    <property type="component" value="Unassembled WGS sequence"/>
</dbReference>
<evidence type="ECO:0000259" key="8">
    <source>
        <dbReference type="Pfam" id="PF02879"/>
    </source>
</evidence>
<evidence type="ECO:0000313" key="9">
    <source>
        <dbReference type="EMBL" id="KKT85977.1"/>
    </source>
</evidence>
<comment type="cofactor">
    <cofactor evidence="1">
        <name>Mg(2+)</name>
        <dbReference type="ChEBI" id="CHEBI:18420"/>
    </cofactor>
</comment>
<organism evidence="9 10">
    <name type="scientific">Candidatus Collierbacteria bacterium GW2011_GWA2_44_99</name>
    <dbReference type="NCBI Taxonomy" id="1618380"/>
    <lineage>
        <taxon>Bacteria</taxon>
        <taxon>Candidatus Collieribacteriota</taxon>
    </lineage>
</organism>
<dbReference type="Pfam" id="PF02879">
    <property type="entry name" value="PGM_PMM_II"/>
    <property type="match status" value="1"/>
</dbReference>
<evidence type="ECO:0000259" key="7">
    <source>
        <dbReference type="Pfam" id="PF02878"/>
    </source>
</evidence>
<dbReference type="InterPro" id="IPR005844">
    <property type="entry name" value="A-D-PHexomutase_a/b/a-I"/>
</dbReference>
<gene>
    <name evidence="9" type="ORF">UW84_C0018G0001</name>
</gene>
<dbReference type="InterPro" id="IPR005845">
    <property type="entry name" value="A-D-PHexomutase_a/b/a-II"/>
</dbReference>
<dbReference type="InterPro" id="IPR016055">
    <property type="entry name" value="A-D-PHexomutase_a/b/a-I/II/III"/>
</dbReference>